<evidence type="ECO:0000313" key="5">
    <source>
        <dbReference type="EMBL" id="KAK8892549.1"/>
    </source>
</evidence>
<keyword evidence="6" id="KW-1185">Reference proteome</keyword>
<dbReference type="SUPFAM" id="SSF52467">
    <property type="entry name" value="DHS-like NAD/FAD-binding domain"/>
    <property type="match status" value="1"/>
</dbReference>
<evidence type="ECO:0000256" key="2">
    <source>
        <dbReference type="PROSITE-ProRule" id="PRU00236"/>
    </source>
</evidence>
<evidence type="ECO:0000313" key="6">
    <source>
        <dbReference type="Proteomes" id="UP001470230"/>
    </source>
</evidence>
<feature type="chain" id="PRO_5046853354" description="Deacetylase sirtuin-type domain-containing protein" evidence="3">
    <location>
        <begin position="17"/>
        <end position="319"/>
    </location>
</feature>
<accession>A0ABR2KN91</accession>
<dbReference type="Proteomes" id="UP001470230">
    <property type="component" value="Unassembled WGS sequence"/>
</dbReference>
<evidence type="ECO:0000256" key="3">
    <source>
        <dbReference type="SAM" id="SignalP"/>
    </source>
</evidence>
<comment type="caution">
    <text evidence="5">The sequence shown here is derived from an EMBL/GenBank/DDBJ whole genome shotgun (WGS) entry which is preliminary data.</text>
</comment>
<comment type="caution">
    <text evidence="2">Lacks conserved residue(s) required for the propagation of feature annotation.</text>
</comment>
<evidence type="ECO:0000256" key="1">
    <source>
        <dbReference type="ARBA" id="ARBA00023027"/>
    </source>
</evidence>
<dbReference type="InterPro" id="IPR026590">
    <property type="entry name" value="Ssirtuin_cat_dom"/>
</dbReference>
<dbReference type="PROSITE" id="PS50305">
    <property type="entry name" value="SIRTUIN"/>
    <property type="match status" value="1"/>
</dbReference>
<dbReference type="InterPro" id="IPR029035">
    <property type="entry name" value="DHS-like_NAD/FAD-binding_dom"/>
</dbReference>
<feature type="domain" description="Deacetylase sirtuin-type" evidence="4">
    <location>
        <begin position="1"/>
        <end position="317"/>
    </location>
</feature>
<keyword evidence="1" id="KW-0520">NAD</keyword>
<gene>
    <name evidence="5" type="ORF">M9Y10_029782</name>
</gene>
<organism evidence="5 6">
    <name type="scientific">Tritrichomonas musculus</name>
    <dbReference type="NCBI Taxonomy" id="1915356"/>
    <lineage>
        <taxon>Eukaryota</taxon>
        <taxon>Metamonada</taxon>
        <taxon>Parabasalia</taxon>
        <taxon>Tritrichomonadida</taxon>
        <taxon>Tritrichomonadidae</taxon>
        <taxon>Tritrichomonas</taxon>
    </lineage>
</organism>
<dbReference type="Gene3D" id="3.40.50.1220">
    <property type="entry name" value="TPP-binding domain"/>
    <property type="match status" value="1"/>
</dbReference>
<feature type="signal peptide" evidence="3">
    <location>
        <begin position="1"/>
        <end position="16"/>
    </location>
</feature>
<proteinExistence type="predicted"/>
<name>A0ABR2KN91_9EUKA</name>
<protein>
    <recommendedName>
        <fullName evidence="4">Deacetylase sirtuin-type domain-containing protein</fullName>
    </recommendedName>
</protein>
<dbReference type="EMBL" id="JAPFFF010000004">
    <property type="protein sequence ID" value="KAK8892549.1"/>
    <property type="molecule type" value="Genomic_DNA"/>
</dbReference>
<reference evidence="5 6" key="1">
    <citation type="submission" date="2024-04" db="EMBL/GenBank/DDBJ databases">
        <title>Tritrichomonas musculus Genome.</title>
        <authorList>
            <person name="Alves-Ferreira E."/>
            <person name="Grigg M."/>
            <person name="Lorenzi H."/>
            <person name="Galac M."/>
        </authorList>
    </citation>
    <scope>NUCLEOTIDE SEQUENCE [LARGE SCALE GENOMIC DNA]</scope>
    <source>
        <strain evidence="5 6">EAF2021</strain>
    </source>
</reference>
<sequence>MDNFLILKQLFLTAEAIIIGAGAGLSASGGYDFTNKEFFKYSFPDYHRLGYQKFWDILSKYWDVNDKNELEYYGFCASQVDVFLYDFNGPAKTVNNLPGDPHYHAPALQPYKDLYRLLYSDRLKIKNESSFYIFTTNVDHQFQLAGFPDSIILSPQGDLSFFQCSLPCTHDIYDGYEYVKKILNNIDRKTMSARPEDVPRCPKCGRRLIPNVRCDNRFIEEPHVLNYGGYNKFISKFVNTEKKVLLLELGVGFSTPSIIRFPFDRLVKNNKNFYLIRINNNHPEVPNDPSLKGRVFSMSDDISDVISRLVTEILDNNEI</sequence>
<keyword evidence="3" id="KW-0732">Signal</keyword>
<evidence type="ECO:0000259" key="4">
    <source>
        <dbReference type="PROSITE" id="PS50305"/>
    </source>
</evidence>